<organism evidence="3 4">
    <name type="scientific">Penicillium antarcticum</name>
    <dbReference type="NCBI Taxonomy" id="416450"/>
    <lineage>
        <taxon>Eukaryota</taxon>
        <taxon>Fungi</taxon>
        <taxon>Dikarya</taxon>
        <taxon>Ascomycota</taxon>
        <taxon>Pezizomycotina</taxon>
        <taxon>Eurotiomycetes</taxon>
        <taxon>Eurotiomycetidae</taxon>
        <taxon>Eurotiales</taxon>
        <taxon>Aspergillaceae</taxon>
        <taxon>Penicillium</taxon>
    </lineage>
</organism>
<evidence type="ECO:0000313" key="3">
    <source>
        <dbReference type="EMBL" id="OQD84031.1"/>
    </source>
</evidence>
<dbReference type="STRING" id="416450.A0A1V6Q479"/>
<keyword evidence="2" id="KW-0472">Membrane</keyword>
<dbReference type="EMBL" id="MDYN01000014">
    <property type="protein sequence ID" value="OQD84031.1"/>
    <property type="molecule type" value="Genomic_DNA"/>
</dbReference>
<feature type="compositionally biased region" description="Polar residues" evidence="1">
    <location>
        <begin position="56"/>
        <end position="78"/>
    </location>
</feature>
<keyword evidence="2" id="KW-1133">Transmembrane helix</keyword>
<dbReference type="Proteomes" id="UP000191672">
    <property type="component" value="Unassembled WGS sequence"/>
</dbReference>
<keyword evidence="4" id="KW-1185">Reference proteome</keyword>
<reference evidence="4" key="1">
    <citation type="journal article" date="2017" name="Nat. Microbiol.">
        <title>Global analysis of biosynthetic gene clusters reveals vast potential of secondary metabolite production in Penicillium species.</title>
        <authorList>
            <person name="Nielsen J.C."/>
            <person name="Grijseels S."/>
            <person name="Prigent S."/>
            <person name="Ji B."/>
            <person name="Dainat J."/>
            <person name="Nielsen K.F."/>
            <person name="Frisvad J.C."/>
            <person name="Workman M."/>
            <person name="Nielsen J."/>
        </authorList>
    </citation>
    <scope>NUCLEOTIDE SEQUENCE [LARGE SCALE GENOMIC DNA]</scope>
    <source>
        <strain evidence="4">IBT 31811</strain>
    </source>
</reference>
<feature type="region of interest" description="Disordered" evidence="1">
    <location>
        <begin position="1"/>
        <end position="110"/>
    </location>
</feature>
<evidence type="ECO:0000256" key="1">
    <source>
        <dbReference type="SAM" id="MobiDB-lite"/>
    </source>
</evidence>
<protein>
    <submittedName>
        <fullName evidence="3">Uncharacterized protein</fullName>
    </submittedName>
</protein>
<feature type="transmembrane region" description="Helical" evidence="2">
    <location>
        <begin position="119"/>
        <end position="141"/>
    </location>
</feature>
<evidence type="ECO:0000256" key="2">
    <source>
        <dbReference type="SAM" id="Phobius"/>
    </source>
</evidence>
<sequence>MSNTLEARQAEAAQTSSSAESSSVANSSWAAAVSSSTLPSVASSSAGVSDSTKTSTNPSATPDTSSVLPTATTSSGLIPTSPAPSSSRPPSNTPSTTNIPNGNAQSSSLHKSGYSGGTLAGAIVGSIAGTLLLALLAFVLLRHRRKRNHPDAMAQNSTISVTTETPKQPTQIQSRSFGVTSATSRDAYPQIAPAVGLQHFDLASYMPIPADDNTVSTKIQTLFDQASLHIDNYYSHANPTLQITPEVVACMNKFDSPFLSSPLATLLANPRSKRAALTHTLVRALLQGIQPGSQTWSLLPPCYTMNLDKKEISGNMFDDHRAMFAWPFAPYIDANFTVEDQLDHLTSVVRAAADLGTWLFSQPCSFGFRWTSLVTPLDQVIIFPAVFKDGDEQGRPLRVPHTLVEETSVRI</sequence>
<comment type="caution">
    <text evidence="3">The sequence shown here is derived from an EMBL/GenBank/DDBJ whole genome shotgun (WGS) entry which is preliminary data.</text>
</comment>
<evidence type="ECO:0000313" key="4">
    <source>
        <dbReference type="Proteomes" id="UP000191672"/>
    </source>
</evidence>
<feature type="region of interest" description="Disordered" evidence="1">
    <location>
        <begin position="149"/>
        <end position="179"/>
    </location>
</feature>
<proteinExistence type="predicted"/>
<dbReference type="AlphaFoldDB" id="A0A1V6Q479"/>
<gene>
    <name evidence="3" type="ORF">PENANT_c014G10933</name>
</gene>
<accession>A0A1V6Q479</accession>
<feature type="compositionally biased region" description="Low complexity" evidence="1">
    <location>
        <begin position="79"/>
        <end position="103"/>
    </location>
</feature>
<name>A0A1V6Q479_9EURO</name>
<keyword evidence="2" id="KW-0812">Transmembrane</keyword>
<feature type="compositionally biased region" description="Low complexity" evidence="1">
    <location>
        <begin position="10"/>
        <end position="55"/>
    </location>
</feature>
<feature type="compositionally biased region" description="Polar residues" evidence="1">
    <location>
        <begin position="154"/>
        <end position="179"/>
    </location>
</feature>